<evidence type="ECO:0000313" key="24">
    <source>
        <dbReference type="Ensembl" id="ENSPFOP00000000939.2"/>
    </source>
</evidence>
<keyword evidence="12" id="KW-0628">Postsynaptic cell membrane</keyword>
<keyword evidence="6" id="KW-0770">Synapse</keyword>
<keyword evidence="4 21" id="KW-0732">Signal</keyword>
<dbReference type="InterPro" id="IPR006202">
    <property type="entry name" value="Neur_chan_lig-bd"/>
</dbReference>
<evidence type="ECO:0000256" key="16">
    <source>
        <dbReference type="ARBA" id="ARBA00034430"/>
    </source>
</evidence>
<dbReference type="PROSITE" id="PS00236">
    <property type="entry name" value="NEUROTR_ION_CHANNEL"/>
    <property type="match status" value="1"/>
</dbReference>
<evidence type="ECO:0000256" key="12">
    <source>
        <dbReference type="ARBA" id="ARBA00023257"/>
    </source>
</evidence>
<dbReference type="FunFam" id="2.70.170.10:FF:000017">
    <property type="entry name" value="5-hydroxytryptamine receptor 3A"/>
    <property type="match status" value="1"/>
</dbReference>
<feature type="domain" description="Neurotransmitter-gated ion-channel ligand-binding" evidence="22">
    <location>
        <begin position="42"/>
        <end position="235"/>
    </location>
</feature>
<evidence type="ECO:0000256" key="15">
    <source>
        <dbReference type="ARBA" id="ARBA00034104"/>
    </source>
</evidence>
<evidence type="ECO:0000259" key="23">
    <source>
        <dbReference type="Pfam" id="PF02932"/>
    </source>
</evidence>
<dbReference type="InterPro" id="IPR006029">
    <property type="entry name" value="Neurotrans-gated_channel_TM"/>
</dbReference>
<dbReference type="InterPro" id="IPR006201">
    <property type="entry name" value="Neur_channel"/>
</dbReference>
<evidence type="ECO:0000256" key="11">
    <source>
        <dbReference type="ARBA" id="ARBA00023180"/>
    </source>
</evidence>
<comment type="catalytic activity">
    <reaction evidence="18">
        <text>Ca(2+)(in) = Ca(2+)(out)</text>
        <dbReference type="Rhea" id="RHEA:29671"/>
        <dbReference type="ChEBI" id="CHEBI:29108"/>
    </reaction>
</comment>
<evidence type="ECO:0000256" key="2">
    <source>
        <dbReference type="ARBA" id="ARBA00022475"/>
    </source>
</evidence>
<dbReference type="EMBL" id="AYCK01029415">
    <property type="status" value="NOT_ANNOTATED_CDS"/>
    <property type="molecule type" value="Genomic_DNA"/>
</dbReference>
<feature type="domain" description="Neurotransmitter-gated ion-channel transmembrane" evidence="23">
    <location>
        <begin position="244"/>
        <end position="330"/>
    </location>
</feature>
<accession>A0A087X586</accession>
<evidence type="ECO:0000313" key="25">
    <source>
        <dbReference type="Proteomes" id="UP000028760"/>
    </source>
</evidence>
<evidence type="ECO:0000256" key="17">
    <source>
        <dbReference type="ARBA" id="ARBA00036239"/>
    </source>
</evidence>
<evidence type="ECO:0000256" key="1">
    <source>
        <dbReference type="ARBA" id="ARBA00022448"/>
    </source>
</evidence>
<evidence type="ECO:0000256" key="10">
    <source>
        <dbReference type="ARBA" id="ARBA00023170"/>
    </source>
</evidence>
<keyword evidence="13" id="KW-1071">Ligand-gated ion channel</keyword>
<dbReference type="GO" id="GO:0045211">
    <property type="term" value="C:postsynaptic membrane"/>
    <property type="evidence" value="ECO:0007669"/>
    <property type="project" value="UniProtKB-SubCell"/>
</dbReference>
<evidence type="ECO:0000256" key="5">
    <source>
        <dbReference type="ARBA" id="ARBA00022989"/>
    </source>
</evidence>
<dbReference type="STRING" id="48698.ENSPFOP00000000939"/>
<evidence type="ECO:0000256" key="13">
    <source>
        <dbReference type="ARBA" id="ARBA00023286"/>
    </source>
</evidence>
<keyword evidence="5 20" id="KW-1133">Transmembrane helix</keyword>
<dbReference type="AlphaFoldDB" id="A0A087X586"/>
<sequence>TLALCCLLFIQVRSVLFAAPTCSYQNVLDHLHLTKANETFTMSRPVKDHTNKTVLYLEMIVYAILDVKETDQTFIAYVWIYMEWGNDYILWNKDDFCGISEVIVPTEVLWKPDITIEEMIEKDKAPQSPFLKIHSNGTIEFRNDQIVISACRMHVYKFPFDIQKCNITFKSYLYAEHELQIEIEKNSSVISMWSREIMATEFEWVFVDMTVTNSTVNHYGYNQTIVIYTIEMKRKSVLHVASFVLPILFFLCLDFFSLLLPHGGGEKIGFKTTVLLAVTVLQLILIEILPFTSSKIPLIVVYILGIFGLMLLSLLETIVVNYLIEMDSASQDDAQSVNE</sequence>
<organism evidence="24 25">
    <name type="scientific">Poecilia formosa</name>
    <name type="common">Amazon molly</name>
    <name type="synonym">Limia formosa</name>
    <dbReference type="NCBI Taxonomy" id="48698"/>
    <lineage>
        <taxon>Eukaryota</taxon>
        <taxon>Metazoa</taxon>
        <taxon>Chordata</taxon>
        <taxon>Craniata</taxon>
        <taxon>Vertebrata</taxon>
        <taxon>Euteleostomi</taxon>
        <taxon>Actinopterygii</taxon>
        <taxon>Neopterygii</taxon>
        <taxon>Teleostei</taxon>
        <taxon>Neoteleostei</taxon>
        <taxon>Acanthomorphata</taxon>
        <taxon>Ovalentaria</taxon>
        <taxon>Atherinomorphae</taxon>
        <taxon>Cyprinodontiformes</taxon>
        <taxon>Poeciliidae</taxon>
        <taxon>Poeciliinae</taxon>
        <taxon>Poecilia</taxon>
    </lineage>
</organism>
<dbReference type="Ensembl" id="ENSPFOT00000000941.2">
    <property type="protein sequence ID" value="ENSPFOP00000000939.2"/>
    <property type="gene ID" value="ENSPFOG00000000974.2"/>
</dbReference>
<reference evidence="25" key="1">
    <citation type="submission" date="2013-10" db="EMBL/GenBank/DDBJ databases">
        <authorList>
            <person name="Schartl M."/>
            <person name="Warren W."/>
        </authorList>
    </citation>
    <scope>NUCLEOTIDE SEQUENCE [LARGE SCALE GENOMIC DNA]</scope>
    <source>
        <strain evidence="25">female</strain>
    </source>
</reference>
<reference evidence="24" key="2">
    <citation type="submission" date="2025-08" db="UniProtKB">
        <authorList>
            <consortium name="Ensembl"/>
        </authorList>
    </citation>
    <scope>IDENTIFICATION</scope>
</reference>
<dbReference type="Gene3D" id="1.20.58.390">
    <property type="entry name" value="Neurotransmitter-gated ion-channel transmembrane domain"/>
    <property type="match status" value="1"/>
</dbReference>
<dbReference type="InterPro" id="IPR038050">
    <property type="entry name" value="Neuro_actylchol_rec"/>
</dbReference>
<dbReference type="PANTHER" id="PTHR18945">
    <property type="entry name" value="NEUROTRANSMITTER GATED ION CHANNEL"/>
    <property type="match status" value="1"/>
</dbReference>
<feature type="signal peptide" evidence="21">
    <location>
        <begin position="1"/>
        <end position="18"/>
    </location>
</feature>
<keyword evidence="9" id="KW-1015">Disulfide bond</keyword>
<dbReference type="SUPFAM" id="SSF63712">
    <property type="entry name" value="Nicotinic receptor ligand binding domain-like"/>
    <property type="match status" value="1"/>
</dbReference>
<keyword evidence="7" id="KW-0406">Ion transport</keyword>
<evidence type="ECO:0000256" key="14">
    <source>
        <dbReference type="ARBA" id="ARBA00023303"/>
    </source>
</evidence>
<keyword evidence="25" id="KW-1185">Reference proteome</keyword>
<evidence type="ECO:0000256" key="4">
    <source>
        <dbReference type="ARBA" id="ARBA00022729"/>
    </source>
</evidence>
<dbReference type="SUPFAM" id="SSF90112">
    <property type="entry name" value="Neurotransmitter-gated ion-channel transmembrane pore"/>
    <property type="match status" value="1"/>
</dbReference>
<dbReference type="Proteomes" id="UP000028760">
    <property type="component" value="Unassembled WGS sequence"/>
</dbReference>
<dbReference type="InterPro" id="IPR036719">
    <property type="entry name" value="Neuro-gated_channel_TM_sf"/>
</dbReference>
<evidence type="ECO:0000256" key="6">
    <source>
        <dbReference type="ARBA" id="ARBA00023018"/>
    </source>
</evidence>
<dbReference type="InterPro" id="IPR036734">
    <property type="entry name" value="Neur_chan_lig-bd_sf"/>
</dbReference>
<dbReference type="OMA" id="IHTCEHD"/>
<evidence type="ECO:0000256" key="20">
    <source>
        <dbReference type="SAM" id="Phobius"/>
    </source>
</evidence>
<dbReference type="GO" id="GO:0004888">
    <property type="term" value="F:transmembrane signaling receptor activity"/>
    <property type="evidence" value="ECO:0007669"/>
    <property type="project" value="InterPro"/>
</dbReference>
<comment type="catalytic activity">
    <reaction evidence="17">
        <text>Na(+)(in) = Na(+)(out)</text>
        <dbReference type="Rhea" id="RHEA:34963"/>
        <dbReference type="ChEBI" id="CHEBI:29101"/>
    </reaction>
</comment>
<keyword evidence="1" id="KW-0813">Transport</keyword>
<keyword evidence="8 20" id="KW-0472">Membrane</keyword>
<dbReference type="InterPro" id="IPR018000">
    <property type="entry name" value="Neurotransmitter_ion_chnl_CS"/>
</dbReference>
<feature type="transmembrane region" description="Helical" evidence="20">
    <location>
        <begin position="272"/>
        <end position="293"/>
    </location>
</feature>
<evidence type="ECO:0000256" key="18">
    <source>
        <dbReference type="ARBA" id="ARBA00036634"/>
    </source>
</evidence>
<keyword evidence="10" id="KW-0675">Receptor</keyword>
<keyword evidence="3 20" id="KW-0812">Transmembrane</keyword>
<dbReference type="Pfam" id="PF02931">
    <property type="entry name" value="Neur_chan_LBD"/>
    <property type="match status" value="1"/>
</dbReference>
<dbReference type="eggNOG" id="KOG3645">
    <property type="taxonomic scope" value="Eukaryota"/>
</dbReference>
<dbReference type="Pfam" id="PF02932">
    <property type="entry name" value="Neur_chan_memb"/>
    <property type="match status" value="1"/>
</dbReference>
<evidence type="ECO:0000256" key="21">
    <source>
        <dbReference type="SAM" id="SignalP"/>
    </source>
</evidence>
<protein>
    <submittedName>
        <fullName evidence="24">Uncharacterized protein</fullName>
    </submittedName>
</protein>
<dbReference type="GeneTree" id="ENSGT00940000163471"/>
<evidence type="ECO:0000259" key="22">
    <source>
        <dbReference type="Pfam" id="PF02931"/>
    </source>
</evidence>
<comment type="subcellular location">
    <subcellularLocation>
        <location evidence="15">Postsynaptic cell membrane</location>
        <topology evidence="15">Multi-pass membrane protein</topology>
    </subcellularLocation>
</comment>
<feature type="transmembrane region" description="Helical" evidence="20">
    <location>
        <begin position="299"/>
        <end position="324"/>
    </location>
</feature>
<keyword evidence="2" id="KW-1003">Cell membrane</keyword>
<evidence type="ECO:0000256" key="9">
    <source>
        <dbReference type="ARBA" id="ARBA00023157"/>
    </source>
</evidence>
<comment type="catalytic activity">
    <reaction evidence="16">
        <text>K(+)(in) = K(+)(out)</text>
        <dbReference type="Rhea" id="RHEA:29463"/>
        <dbReference type="ChEBI" id="CHEBI:29103"/>
    </reaction>
</comment>
<keyword evidence="14" id="KW-0407">Ion channel</keyword>
<keyword evidence="11" id="KW-0325">Glycoprotein</keyword>
<evidence type="ECO:0000256" key="19">
    <source>
        <dbReference type="ARBA" id="ARBA00037540"/>
    </source>
</evidence>
<feature type="chain" id="PRO_5001832355" evidence="21">
    <location>
        <begin position="19"/>
        <end position="339"/>
    </location>
</feature>
<evidence type="ECO:0000256" key="7">
    <source>
        <dbReference type="ARBA" id="ARBA00023065"/>
    </source>
</evidence>
<feature type="transmembrane region" description="Helical" evidence="20">
    <location>
        <begin position="237"/>
        <end position="260"/>
    </location>
</feature>
<dbReference type="GO" id="GO:0005230">
    <property type="term" value="F:extracellular ligand-gated monoatomic ion channel activity"/>
    <property type="evidence" value="ECO:0007669"/>
    <property type="project" value="InterPro"/>
</dbReference>
<evidence type="ECO:0000256" key="8">
    <source>
        <dbReference type="ARBA" id="ARBA00023136"/>
    </source>
</evidence>
<comment type="function">
    <text evidence="19">Forms serotonin (5-hydroxytryptamine/5-HT3)-activated cation-selective channel complexes, which when activated cause fast, depolarizing responses in neurons.</text>
</comment>
<reference evidence="24" key="3">
    <citation type="submission" date="2025-09" db="UniProtKB">
        <authorList>
            <consortium name="Ensembl"/>
        </authorList>
    </citation>
    <scope>IDENTIFICATION</scope>
</reference>
<proteinExistence type="predicted"/>
<dbReference type="Gene3D" id="2.70.170.10">
    <property type="entry name" value="Neurotransmitter-gated ion-channel ligand-binding domain"/>
    <property type="match status" value="1"/>
</dbReference>
<name>A0A087X586_POEFO</name>
<evidence type="ECO:0000256" key="3">
    <source>
        <dbReference type="ARBA" id="ARBA00022692"/>
    </source>
</evidence>